<dbReference type="PANTHER" id="PTHR39079">
    <property type="entry name" value="FI08034P-RELATED"/>
    <property type="match status" value="1"/>
</dbReference>
<feature type="domain" description="DUF4776" evidence="2">
    <location>
        <begin position="541"/>
        <end position="706"/>
    </location>
</feature>
<dbReference type="Pfam" id="PF14924">
    <property type="entry name" value="MAP10_N"/>
    <property type="match status" value="1"/>
</dbReference>
<dbReference type="PANTHER" id="PTHR39079:SF1">
    <property type="entry name" value="GH11706P-RELATED"/>
    <property type="match status" value="1"/>
</dbReference>
<organism evidence="3 4">
    <name type="scientific">Loxostege sticticalis</name>
    <name type="common">Beet webworm moth</name>
    <dbReference type="NCBI Taxonomy" id="481309"/>
    <lineage>
        <taxon>Eukaryota</taxon>
        <taxon>Metazoa</taxon>
        <taxon>Ecdysozoa</taxon>
        <taxon>Arthropoda</taxon>
        <taxon>Hexapoda</taxon>
        <taxon>Insecta</taxon>
        <taxon>Pterygota</taxon>
        <taxon>Neoptera</taxon>
        <taxon>Endopterygota</taxon>
        <taxon>Lepidoptera</taxon>
        <taxon>Glossata</taxon>
        <taxon>Ditrysia</taxon>
        <taxon>Pyraloidea</taxon>
        <taxon>Crambidae</taxon>
        <taxon>Pyraustinae</taxon>
        <taxon>Loxostege</taxon>
    </lineage>
</organism>
<gene>
    <name evidence="3" type="ORF">ABMA28_014528</name>
</gene>
<feature type="compositionally biased region" description="Basic and acidic residues" evidence="1">
    <location>
        <begin position="956"/>
        <end position="967"/>
    </location>
</feature>
<protein>
    <recommendedName>
        <fullName evidence="2">DUF4776 domain-containing protein</fullName>
    </recommendedName>
</protein>
<evidence type="ECO:0000256" key="1">
    <source>
        <dbReference type="SAM" id="MobiDB-lite"/>
    </source>
</evidence>
<evidence type="ECO:0000313" key="4">
    <source>
        <dbReference type="Proteomes" id="UP001549921"/>
    </source>
</evidence>
<evidence type="ECO:0000313" key="3">
    <source>
        <dbReference type="EMBL" id="KAL0842420.1"/>
    </source>
</evidence>
<sequence>MSLSDSMFLFEIVVEEIKSFIQCQEFNITSQFADLFTLNLKDPSDLEVAIPKHTRKKTKRKSKVRDSKAKIVKAAEPPVESKIKIGQSILIANNVESLKENMMKYPMQLTLWHKVDHQRVMGSTNIPWSTAYIEYLNDLIRQREVPPVTVDGTYNVFDELYSRRMATLRMSIKFSCFKDKVTTQFRALSEDDPDTFMYTGFNSKPTTILSTVKEKKVSKHNVAVDASNPGTIKTIYSGGKKKFKRSNKDKNSKATTKQIHSGMMQPKKTKANLNRFTETAEQQSACPVEPEQAIEKENLNENVVDLVKSDTDLEVNKQVAIIKSKSYSSLEYGSNLNTLNYVFGDRKGPFGNQVYCVGYFTVLNENENPPSKSPSKTSAKQSQNVSLSSVEKYRFNPCQHHCPGRKHSHISLDLPKDASHLISVTKCNHVECDAKEHKEPPTPPDDRILIDLSSIKRECCHKVEQVVGGMTAKMKVGQEHDPCYCTCECTFGFTKKTTYCNICGGYEISGDELSRRPASDMPFPCPIFHKLGDKRGKSISASGSDSKRNVKASKKSIVDKSAESEKDSKKGKKKKKDDRFKFNYGYQAPQIGHSHCAMPCTGTLGNVPKHMGWLWTAEDIPGMKFRPNWKPGATNKYVVRLLRMAKNPGEVKAKKRKKDTGKKRPLKRPLLIVHKKDGEYTVTMETMKAYSKPRALNQHPYEDKPVITYTIGRSEEENLARRKKKERTQRRLERAQRDFIQSAFKDLCQDICLKTYQQALGILPDAEDPECQCYPALPGPDRTNLDVSCSCSEDSASLGSATDSDEWIVEFTPPNALFDPAYKGKKVFKVDNGTQYTYLDYRVKLTDRFGNPVPRFFKGPDGKQQCSDLGGFWSPDRKWLEINVDGYVAPDNRWAPNFFLGPNGEHVEAEAGKFQAANGKWLVVGVDGYVDSQGRWKFYPKPRGLPPQKKQRTPAKKGDKKGDDKNKPVIQPSVATWSCFGDASPKELGKMGIMGHGYDRKLLLSTLKEMLNRGEDVTIPKRSEVPRRPESKKGRKPRGQRGEAFNTFNYFEERTKCRHPVPSEKGIVAVDAHGNKTYFRLKNYKNKRPKERLEDLNRQGISLSSFHLPCFHSFINTEIMKQQQRERLTTLAAGGKNVATQANH</sequence>
<dbReference type="InterPro" id="IPR031949">
    <property type="entry name" value="DUF4776"/>
</dbReference>
<dbReference type="Proteomes" id="UP001549921">
    <property type="component" value="Unassembled WGS sequence"/>
</dbReference>
<reference evidence="3 4" key="1">
    <citation type="submission" date="2024-06" db="EMBL/GenBank/DDBJ databases">
        <title>A chromosome-level genome assembly of beet webworm, Loxostege sticticalis.</title>
        <authorList>
            <person name="Zhang Y."/>
        </authorList>
    </citation>
    <scope>NUCLEOTIDE SEQUENCE [LARGE SCALE GENOMIC DNA]</scope>
    <source>
        <strain evidence="3">AQ028</strain>
        <tissue evidence="3">Male pupae</tissue>
    </source>
</reference>
<dbReference type="AlphaFoldDB" id="A0ABD0TH55"/>
<feature type="compositionally biased region" description="Basic and acidic residues" evidence="1">
    <location>
        <begin position="556"/>
        <end position="568"/>
    </location>
</feature>
<evidence type="ECO:0000259" key="2">
    <source>
        <dbReference type="Pfam" id="PF16003"/>
    </source>
</evidence>
<feature type="region of interest" description="Disordered" evidence="1">
    <location>
        <begin position="536"/>
        <end position="576"/>
    </location>
</feature>
<name>A0ABD0TH55_LOXSC</name>
<proteinExistence type="predicted"/>
<accession>A0ABD0TH55</accession>
<feature type="compositionally biased region" description="Basic and acidic residues" evidence="1">
    <location>
        <begin position="1015"/>
        <end position="1032"/>
    </location>
</feature>
<dbReference type="Pfam" id="PF16003">
    <property type="entry name" value="DUF4776"/>
    <property type="match status" value="1"/>
</dbReference>
<comment type="caution">
    <text evidence="3">The sequence shown here is derived from an EMBL/GenBank/DDBJ whole genome shotgun (WGS) entry which is preliminary data.</text>
</comment>
<dbReference type="EMBL" id="JBEDNZ010000005">
    <property type="protein sequence ID" value="KAL0842420.1"/>
    <property type="molecule type" value="Genomic_DNA"/>
</dbReference>
<feature type="region of interest" description="Disordered" evidence="1">
    <location>
        <begin position="243"/>
        <end position="267"/>
    </location>
</feature>
<feature type="region of interest" description="Disordered" evidence="1">
    <location>
        <begin position="1015"/>
        <end position="1042"/>
    </location>
</feature>
<feature type="region of interest" description="Disordered" evidence="1">
    <location>
        <begin position="937"/>
        <end position="969"/>
    </location>
</feature>